<dbReference type="AlphaFoldDB" id="A0A1D1UK99"/>
<evidence type="ECO:0000313" key="2">
    <source>
        <dbReference type="Proteomes" id="UP000186922"/>
    </source>
</evidence>
<dbReference type="Proteomes" id="UP000186922">
    <property type="component" value="Unassembled WGS sequence"/>
</dbReference>
<accession>A0A1D1UK99</accession>
<name>A0A1D1UK99_RAMVA</name>
<gene>
    <name evidence="1" type="primary">RvY_01452-1</name>
    <name evidence="1" type="synonym">RvY_01452.1</name>
    <name evidence="1" type="ORF">RvY_01452</name>
</gene>
<evidence type="ECO:0000313" key="1">
    <source>
        <dbReference type="EMBL" id="GAU88825.1"/>
    </source>
</evidence>
<reference evidence="1 2" key="1">
    <citation type="journal article" date="2016" name="Nat. Commun.">
        <title>Extremotolerant tardigrade genome and improved radiotolerance of human cultured cells by tardigrade-unique protein.</title>
        <authorList>
            <person name="Hashimoto T."/>
            <person name="Horikawa D.D."/>
            <person name="Saito Y."/>
            <person name="Kuwahara H."/>
            <person name="Kozuka-Hata H."/>
            <person name="Shin-I T."/>
            <person name="Minakuchi Y."/>
            <person name="Ohishi K."/>
            <person name="Motoyama A."/>
            <person name="Aizu T."/>
            <person name="Enomoto A."/>
            <person name="Kondo K."/>
            <person name="Tanaka S."/>
            <person name="Hara Y."/>
            <person name="Koshikawa S."/>
            <person name="Sagara H."/>
            <person name="Miura T."/>
            <person name="Yokobori S."/>
            <person name="Miyagawa K."/>
            <person name="Suzuki Y."/>
            <person name="Kubo T."/>
            <person name="Oyama M."/>
            <person name="Kohara Y."/>
            <person name="Fujiyama A."/>
            <person name="Arakawa K."/>
            <person name="Katayama T."/>
            <person name="Toyoda A."/>
            <person name="Kunieda T."/>
        </authorList>
    </citation>
    <scope>NUCLEOTIDE SEQUENCE [LARGE SCALE GENOMIC DNA]</scope>
    <source>
        <strain evidence="1 2">YOKOZUNA-1</strain>
    </source>
</reference>
<comment type="caution">
    <text evidence="1">The sequence shown here is derived from an EMBL/GenBank/DDBJ whole genome shotgun (WGS) entry which is preliminary data.</text>
</comment>
<proteinExistence type="predicted"/>
<organism evidence="1 2">
    <name type="scientific">Ramazzottius varieornatus</name>
    <name type="common">Water bear</name>
    <name type="synonym">Tardigrade</name>
    <dbReference type="NCBI Taxonomy" id="947166"/>
    <lineage>
        <taxon>Eukaryota</taxon>
        <taxon>Metazoa</taxon>
        <taxon>Ecdysozoa</taxon>
        <taxon>Tardigrada</taxon>
        <taxon>Eutardigrada</taxon>
        <taxon>Parachela</taxon>
        <taxon>Hypsibioidea</taxon>
        <taxon>Ramazzottiidae</taxon>
        <taxon>Ramazzottius</taxon>
    </lineage>
</organism>
<protein>
    <submittedName>
        <fullName evidence="1">Uncharacterized protein</fullName>
    </submittedName>
</protein>
<dbReference type="EMBL" id="BDGG01000001">
    <property type="protein sequence ID" value="GAU88825.1"/>
    <property type="molecule type" value="Genomic_DNA"/>
</dbReference>
<sequence length="63" mass="7212">MLKHHSQIKSIMLCSLNIEFYDRRGKWRFLSGLRCERLWSDLGCGVQIGVGRSVKDSQSINSA</sequence>
<keyword evidence="2" id="KW-1185">Reference proteome</keyword>